<evidence type="ECO:0000313" key="5">
    <source>
        <dbReference type="Proteomes" id="UP000039021"/>
    </source>
</evidence>
<dbReference type="EMBL" id="CFOH01001156">
    <property type="protein sequence ID" value="CFE80211.1"/>
    <property type="molecule type" value="Genomic_DNA"/>
</dbReference>
<reference evidence="4" key="1">
    <citation type="submission" date="2015-03" db="EMBL/GenBank/DDBJ databases">
        <authorList>
            <consortium name="Pathogen Informatics"/>
            <person name="Murphy D."/>
        </authorList>
    </citation>
    <scope>NUCLEOTIDE SEQUENCE</scope>
    <source>
        <strain evidence="4">N09902308</strain>
    </source>
</reference>
<evidence type="ECO:0000313" key="6">
    <source>
        <dbReference type="Proteomes" id="UP000044938"/>
    </source>
</evidence>
<dbReference type="Proteomes" id="UP000044938">
    <property type="component" value="Unassembled WGS sequence"/>
</dbReference>
<dbReference type="Proteomes" id="UP000046947">
    <property type="component" value="Unassembled WGS sequence"/>
</dbReference>
<evidence type="ECO:0000256" key="1">
    <source>
        <dbReference type="SAM" id="MobiDB-lite"/>
    </source>
</evidence>
<sequence>MVVTIPAGATRANGTVAWSKSASVAPPCTRTRPVAGSSETARIAERSITTPPSHSAVPATLCPPPRTAVTIPASTARRSTVRTSHASWHVAIKAGSRATCPFQMARTLG</sequence>
<gene>
    <name evidence="2" type="ORF">ERS007688_04228</name>
    <name evidence="3" type="ORF">ERS007720_03912</name>
    <name evidence="4" type="ORF">ERS007739_02697</name>
</gene>
<organism evidence="4 5">
    <name type="scientific">Mycobacterium tuberculosis</name>
    <dbReference type="NCBI Taxonomy" id="1773"/>
    <lineage>
        <taxon>Bacteria</taxon>
        <taxon>Bacillati</taxon>
        <taxon>Actinomycetota</taxon>
        <taxon>Actinomycetes</taxon>
        <taxon>Mycobacteriales</taxon>
        <taxon>Mycobacteriaceae</taxon>
        <taxon>Mycobacterium</taxon>
        <taxon>Mycobacterium tuberculosis complex</taxon>
    </lineage>
</organism>
<proteinExistence type="predicted"/>
<dbReference type="EMBL" id="CSBK01001271">
    <property type="protein sequence ID" value="COY49401.1"/>
    <property type="molecule type" value="Genomic_DNA"/>
</dbReference>
<feature type="region of interest" description="Disordered" evidence="1">
    <location>
        <begin position="46"/>
        <end position="66"/>
    </location>
</feature>
<dbReference type="EMBL" id="CSAJ01000711">
    <property type="protein sequence ID" value="COX10168.1"/>
    <property type="molecule type" value="Genomic_DNA"/>
</dbReference>
<dbReference type="Proteomes" id="UP000039021">
    <property type="component" value="Unassembled WGS sequence"/>
</dbReference>
<accession>A0A655JIG1</accession>
<evidence type="ECO:0000313" key="4">
    <source>
        <dbReference type="EMBL" id="COY49401.1"/>
    </source>
</evidence>
<protein>
    <submittedName>
        <fullName evidence="4">Uncharacterized protein</fullName>
    </submittedName>
</protein>
<evidence type="ECO:0000313" key="2">
    <source>
        <dbReference type="EMBL" id="CFE80211.1"/>
    </source>
</evidence>
<evidence type="ECO:0000313" key="7">
    <source>
        <dbReference type="Proteomes" id="UP000046947"/>
    </source>
</evidence>
<dbReference type="AlphaFoldDB" id="A0A655JIG1"/>
<reference evidence="5 6" key="2">
    <citation type="submission" date="2015-03" db="EMBL/GenBank/DDBJ databases">
        <authorList>
            <consortium name="Pathogen Informatics"/>
        </authorList>
    </citation>
    <scope>NUCLEOTIDE SEQUENCE [LARGE SCALE GENOMIC DNA]</scope>
    <source>
        <strain evidence="2 7">H09601792</strain>
        <strain evidence="3 6">M09401471</strain>
        <strain evidence="5">N09902308</strain>
    </source>
</reference>
<name>A0A655JIG1_MYCTX</name>
<evidence type="ECO:0000313" key="3">
    <source>
        <dbReference type="EMBL" id="COX10168.1"/>
    </source>
</evidence>